<feature type="transmembrane region" description="Helical" evidence="10">
    <location>
        <begin position="497"/>
        <end position="517"/>
    </location>
</feature>
<dbReference type="InterPro" id="IPR003593">
    <property type="entry name" value="AAA+_ATPase"/>
</dbReference>
<dbReference type="Gene3D" id="3.40.50.300">
    <property type="entry name" value="P-loop containing nucleotide triphosphate hydrolases"/>
    <property type="match status" value="2"/>
</dbReference>
<keyword evidence="7 10" id="KW-1133">Transmembrane helix</keyword>
<comment type="caution">
    <text evidence="12">The sequence shown here is derived from an EMBL/GenBank/DDBJ whole genome shotgun (WGS) entry which is preliminary data.</text>
</comment>
<comment type="similarity">
    <text evidence="2">Belongs to the ABC transporter superfamily. ABCG family. PDR (TC 3.A.1.205) subfamily.</text>
</comment>
<feature type="transmembrane region" description="Helical" evidence="10">
    <location>
        <begin position="1164"/>
        <end position="1182"/>
    </location>
</feature>
<evidence type="ECO:0000313" key="12">
    <source>
        <dbReference type="EMBL" id="TFY72681.1"/>
    </source>
</evidence>
<dbReference type="InterPro" id="IPR034003">
    <property type="entry name" value="ABCG_PDR_2"/>
</dbReference>
<feature type="domain" description="ABC transporter" evidence="11">
    <location>
        <begin position="103"/>
        <end position="357"/>
    </location>
</feature>
<dbReference type="GO" id="GO:0005524">
    <property type="term" value="F:ATP binding"/>
    <property type="evidence" value="ECO:0007669"/>
    <property type="project" value="UniProtKB-KW"/>
</dbReference>
<dbReference type="Pfam" id="PF14510">
    <property type="entry name" value="ABC_trans_N"/>
    <property type="match status" value="1"/>
</dbReference>
<dbReference type="InterPro" id="IPR013525">
    <property type="entry name" value="ABC2_TM"/>
</dbReference>
<keyword evidence="3" id="KW-0813">Transport</keyword>
<evidence type="ECO:0000256" key="3">
    <source>
        <dbReference type="ARBA" id="ARBA00022448"/>
    </source>
</evidence>
<dbReference type="SMART" id="SM00382">
    <property type="entry name" value="AAA"/>
    <property type="match status" value="2"/>
</dbReference>
<protein>
    <recommendedName>
        <fullName evidence="11">ABC transporter domain-containing protein</fullName>
    </recommendedName>
</protein>
<dbReference type="Pfam" id="PF19055">
    <property type="entry name" value="ABC2_membrane_7"/>
    <property type="match status" value="1"/>
</dbReference>
<dbReference type="PROSITE" id="PS50893">
    <property type="entry name" value="ABC_TRANSPORTER_2"/>
    <property type="match status" value="2"/>
</dbReference>
<dbReference type="InterPro" id="IPR027417">
    <property type="entry name" value="P-loop_NTPase"/>
</dbReference>
<feature type="transmembrane region" description="Helical" evidence="10">
    <location>
        <begin position="715"/>
        <end position="736"/>
    </location>
</feature>
<evidence type="ECO:0000256" key="8">
    <source>
        <dbReference type="ARBA" id="ARBA00023136"/>
    </source>
</evidence>
<evidence type="ECO:0000256" key="10">
    <source>
        <dbReference type="SAM" id="Phobius"/>
    </source>
</evidence>
<dbReference type="Pfam" id="PF00005">
    <property type="entry name" value="ABC_tran"/>
    <property type="match status" value="2"/>
</dbReference>
<feature type="transmembrane region" description="Helical" evidence="10">
    <location>
        <begin position="1202"/>
        <end position="1232"/>
    </location>
</feature>
<feature type="transmembrane region" description="Helical" evidence="10">
    <location>
        <begin position="552"/>
        <end position="572"/>
    </location>
</feature>
<dbReference type="PANTHER" id="PTHR19241">
    <property type="entry name" value="ATP-BINDING CASSETTE TRANSPORTER"/>
    <property type="match status" value="1"/>
</dbReference>
<dbReference type="Pfam" id="PF06422">
    <property type="entry name" value="PDR_CDR"/>
    <property type="match status" value="2"/>
</dbReference>
<dbReference type="FunFam" id="3.40.50.300:FF:000054">
    <property type="entry name" value="ABC multidrug transporter atrF"/>
    <property type="match status" value="1"/>
</dbReference>
<dbReference type="GO" id="GO:0016887">
    <property type="term" value="F:ATP hydrolysis activity"/>
    <property type="evidence" value="ECO:0007669"/>
    <property type="project" value="InterPro"/>
</dbReference>
<evidence type="ECO:0000313" key="13">
    <source>
        <dbReference type="Proteomes" id="UP000298327"/>
    </source>
</evidence>
<evidence type="ECO:0000256" key="9">
    <source>
        <dbReference type="SAM" id="MobiDB-lite"/>
    </source>
</evidence>
<accession>A0A4Y9ZFV0</accession>
<dbReference type="OrthoDB" id="245989at2759"/>
<evidence type="ECO:0000259" key="11">
    <source>
        <dbReference type="PROSITE" id="PS50893"/>
    </source>
</evidence>
<feature type="transmembrane region" description="Helical" evidence="10">
    <location>
        <begin position="1131"/>
        <end position="1152"/>
    </location>
</feature>
<dbReference type="PROSITE" id="PS00211">
    <property type="entry name" value="ABC_TRANSPORTER_1"/>
    <property type="match status" value="1"/>
</dbReference>
<feature type="transmembrane region" description="Helical" evidence="10">
    <location>
        <begin position="1273"/>
        <end position="1292"/>
    </location>
</feature>
<evidence type="ECO:0000256" key="6">
    <source>
        <dbReference type="ARBA" id="ARBA00022840"/>
    </source>
</evidence>
<feature type="transmembrane region" description="Helical" evidence="10">
    <location>
        <begin position="1244"/>
        <end position="1267"/>
    </location>
</feature>
<keyword evidence="8 10" id="KW-0472">Membrane</keyword>
<dbReference type="Proteomes" id="UP000298327">
    <property type="component" value="Unassembled WGS sequence"/>
</dbReference>
<proteinExistence type="inferred from homology"/>
<reference evidence="12 13" key="1">
    <citation type="submission" date="2019-02" db="EMBL/GenBank/DDBJ databases">
        <title>Genome sequencing of the rare red list fungi Dentipellis fragilis.</title>
        <authorList>
            <person name="Buettner E."/>
            <person name="Kellner H."/>
        </authorList>
    </citation>
    <scope>NUCLEOTIDE SEQUENCE [LARGE SCALE GENOMIC DNA]</scope>
    <source>
        <strain evidence="12 13">DSM 105465</strain>
    </source>
</reference>
<sequence length="1431" mass="159112">MEPGSTTHVDIDHFDPAGVEELRRTFTRMSDVDNRRTSNDSDITLAVPDDDSPFDLEKALRLYVKKQAQAEIKARELGVLFQDLQVVGVGAASSHQSTLASVLDPRSLLVYFRKLRNPPLRNILSGFEGVVRPGEMLLVLGSPGSGCSTLLKTLTNQRAEYHSVKGEVYYDSFTPKQVAKHFRGDVIYCPEDDVHFPTLTVDETLRFAISMRTPRVRHDNISRDQYIRLLADACAAVFGLRHVKNTPVGDASIRGVSGGEKKRVSISEVMVSRALITAWDNSTRGLDSSTSLEFARALRLATNICRWSMIVSIYQAGEQIYDLFDKVCVIYEGRMAYFGPANRARQYFIDMGFQPAPRQTTADFVVAVTDPKARVARPGFEQSVPRTAAEFAERFLQSDIAKLNRQDMDAYRAEFVGKSQRELAFTESAQAERARLMNKASPYTVSLPMQAKAALIRRVQILKGNYILEAAQCIAFAVMSTVVGTMFLKTPTATSAYYSRGGVLFFALLFSIISAMAELPSLFAQRPIVARQHGAALYRPFVDAVARSLVDLPILAITMSIFSIILYFVVGLQRSAGQFFIFLLFTFLMSLTMKTMFRAMASVFRSPAPVQGFVGIILLVLVLFTGYTTPRSFIPGALRWISWLNPMYYGFEALMANEFRTLNGTCTTLVPQGPGYENVSLANQVCTTVGSLPGQIHVDGSAFIALSYGYHYSNLWRNFGICAAFCIAFFLVLFVASDINTSVAGQSSVLLFKRGSKAAFVEDSVDPSDEEKGHQHPPPTPTTPKQTTEGANVPMNDVFTWQHLEYVVPVGGEQRERKLLNDISGYVVPGKLTALMGESGAGKTTLLNVLAQRTSSGVITGDRLVNGHQLPADFQSQTGYVQQMDTHLALATVREALLFSARLRQSPSVPLEEKEAYVDVVLQMCGLEPFADAIVGSLNVELRKRTTIGVELAAKPRLLLFLDEPTSGLDSQSAWSIMQFLKELADRGQAILCTIHQPSAELFTMFDRLLLLQKGGRTVYFGDLGENAQTMLDYFNVAGARACEPLENPAEYMLDVIGAGATAKSATDWYGVWKNSSEAERVQRELTALATEGKGREVVETQIHSEFSTPWSQQVFELIKREAQCHWRDPVYILSKLGLNILGGLIIGFTFYRAKNSIQGTQNKVFASFLSTVISVPLAQQLQVKFIETRDVYEIRERPSRMYSWTALLTAQFLVELPLDIICASFYFLCFYWDVGFQTDRAGYTYLILSVMFPTYYLTLALAAAAMAPSSQLAGLLYTFLYAIILAFNGVLQPFQLLGWWKWMYHVSPFTYLVEGLIGQAVGRQELACAAVEFVTIEPPHGSTCAQYMQAFISFAGGYLSNPDATDACQFCPVHSSDAYLAQNFNIFYSNHWRDFGLLVAYIVFNIAAIYALTYVVRIRQFNPLSLLKRN</sequence>
<keyword evidence="4 10" id="KW-0812">Transmembrane</keyword>
<gene>
    <name evidence="12" type="ORF">EVG20_g317</name>
</gene>
<evidence type="ECO:0000256" key="7">
    <source>
        <dbReference type="ARBA" id="ARBA00022989"/>
    </source>
</evidence>
<dbReference type="InterPro" id="IPR003439">
    <property type="entry name" value="ABC_transporter-like_ATP-bd"/>
</dbReference>
<dbReference type="Pfam" id="PF01061">
    <property type="entry name" value="ABC2_membrane"/>
    <property type="match status" value="2"/>
</dbReference>
<evidence type="ECO:0000256" key="5">
    <source>
        <dbReference type="ARBA" id="ARBA00022741"/>
    </source>
</evidence>
<dbReference type="CDD" id="cd03233">
    <property type="entry name" value="ABCG_PDR_domain1"/>
    <property type="match status" value="1"/>
</dbReference>
<dbReference type="STRING" id="205917.A0A4Y9ZFV0"/>
<feature type="transmembrane region" description="Helical" evidence="10">
    <location>
        <begin position="579"/>
        <end position="597"/>
    </location>
</feature>
<dbReference type="InterPro" id="IPR017871">
    <property type="entry name" value="ABC_transporter-like_CS"/>
</dbReference>
<feature type="domain" description="ABC transporter" evidence="11">
    <location>
        <begin position="793"/>
        <end position="1040"/>
    </location>
</feature>
<name>A0A4Y9ZFV0_9AGAM</name>
<dbReference type="InterPro" id="IPR029481">
    <property type="entry name" value="ABC_trans_N"/>
</dbReference>
<keyword evidence="6" id="KW-0067">ATP-binding</keyword>
<dbReference type="InterPro" id="IPR010929">
    <property type="entry name" value="PDR_CDR_ABC"/>
</dbReference>
<dbReference type="GO" id="GO:0016020">
    <property type="term" value="C:membrane"/>
    <property type="evidence" value="ECO:0007669"/>
    <property type="project" value="UniProtKB-SubCell"/>
</dbReference>
<dbReference type="CDD" id="cd03232">
    <property type="entry name" value="ABCG_PDR_domain2"/>
    <property type="match status" value="1"/>
</dbReference>
<evidence type="ECO:0000256" key="4">
    <source>
        <dbReference type="ARBA" id="ARBA00022692"/>
    </source>
</evidence>
<dbReference type="InterPro" id="IPR034001">
    <property type="entry name" value="ABCG_PDR_1"/>
</dbReference>
<evidence type="ECO:0000256" key="2">
    <source>
        <dbReference type="ARBA" id="ARBA00006012"/>
    </source>
</evidence>
<dbReference type="GO" id="GO:0140359">
    <property type="term" value="F:ABC-type transporter activity"/>
    <property type="evidence" value="ECO:0007669"/>
    <property type="project" value="InterPro"/>
</dbReference>
<feature type="transmembrane region" description="Helical" evidence="10">
    <location>
        <begin position="1396"/>
        <end position="1417"/>
    </location>
</feature>
<feature type="region of interest" description="Disordered" evidence="9">
    <location>
        <begin position="763"/>
        <end position="791"/>
    </location>
</feature>
<comment type="subcellular location">
    <subcellularLocation>
        <location evidence="1">Membrane</location>
        <topology evidence="1">Multi-pass membrane protein</topology>
    </subcellularLocation>
</comment>
<dbReference type="InterPro" id="IPR043926">
    <property type="entry name" value="ABCG_dom"/>
</dbReference>
<feature type="transmembrane region" description="Helical" evidence="10">
    <location>
        <begin position="466"/>
        <end position="488"/>
    </location>
</feature>
<organism evidence="12 13">
    <name type="scientific">Dentipellis fragilis</name>
    <dbReference type="NCBI Taxonomy" id="205917"/>
    <lineage>
        <taxon>Eukaryota</taxon>
        <taxon>Fungi</taxon>
        <taxon>Dikarya</taxon>
        <taxon>Basidiomycota</taxon>
        <taxon>Agaricomycotina</taxon>
        <taxon>Agaricomycetes</taxon>
        <taxon>Russulales</taxon>
        <taxon>Hericiaceae</taxon>
        <taxon>Dentipellis</taxon>
    </lineage>
</organism>
<dbReference type="SUPFAM" id="SSF52540">
    <property type="entry name" value="P-loop containing nucleoside triphosphate hydrolases"/>
    <property type="match status" value="2"/>
</dbReference>
<feature type="transmembrane region" description="Helical" evidence="10">
    <location>
        <begin position="609"/>
        <end position="629"/>
    </location>
</feature>
<dbReference type="EMBL" id="SEOQ01000008">
    <property type="protein sequence ID" value="TFY72681.1"/>
    <property type="molecule type" value="Genomic_DNA"/>
</dbReference>
<evidence type="ECO:0000256" key="1">
    <source>
        <dbReference type="ARBA" id="ARBA00004141"/>
    </source>
</evidence>
<keyword evidence="5" id="KW-0547">Nucleotide-binding</keyword>
<keyword evidence="13" id="KW-1185">Reference proteome</keyword>